<organism evidence="1 2">
    <name type="scientific">Candida maltosa (strain Xu316)</name>
    <name type="common">Yeast</name>
    <dbReference type="NCBI Taxonomy" id="1245528"/>
    <lineage>
        <taxon>Eukaryota</taxon>
        <taxon>Fungi</taxon>
        <taxon>Dikarya</taxon>
        <taxon>Ascomycota</taxon>
        <taxon>Saccharomycotina</taxon>
        <taxon>Pichiomycetes</taxon>
        <taxon>Debaryomycetaceae</taxon>
        <taxon>Candida/Lodderomyces clade</taxon>
        <taxon>Candida</taxon>
    </lineage>
</organism>
<gene>
    <name evidence="1" type="ORF">G210_0999</name>
</gene>
<reference evidence="1 2" key="1">
    <citation type="submission" date="2013-02" db="EMBL/GenBank/DDBJ databases">
        <title>Genome sequence of Candida maltosa Xu316, a potential industrial strain for xylitol and ethanol production.</title>
        <authorList>
            <person name="Yu J."/>
            <person name="Wang Q."/>
            <person name="Geng X."/>
            <person name="Bao W."/>
            <person name="He P."/>
            <person name="Cai J."/>
        </authorList>
    </citation>
    <scope>NUCLEOTIDE SEQUENCE [LARGE SCALE GENOMIC DNA]</scope>
    <source>
        <strain evidence="2">Xu316</strain>
    </source>
</reference>
<dbReference type="OrthoDB" id="4011042at2759"/>
<dbReference type="Proteomes" id="UP000011777">
    <property type="component" value="Unassembled WGS sequence"/>
</dbReference>
<evidence type="ECO:0000313" key="1">
    <source>
        <dbReference type="EMBL" id="EMG48428.1"/>
    </source>
</evidence>
<dbReference type="OMA" id="LESSWMV"/>
<accession>M3J8J4</accession>
<evidence type="ECO:0000313" key="2">
    <source>
        <dbReference type="Proteomes" id="UP000011777"/>
    </source>
</evidence>
<sequence>MDVSSCFQDNFSTLVRTYHETLLELVTVYDLYLSYKKRQMGVLLSLQLGHWSNSRRKKLEMSWVVLQNSILVKHSQLWADRRILNECMLRMVNQGHISTGQLFEYNHNIVEEIQLVQTKYTELIESETSEVYGFEEMYMTNEEEEEEEEEEELQPRKSFAMSILDKKPEVFTRVLELHSCLIQKYYIRAESPCLELMFLFTV</sequence>
<keyword evidence="2" id="KW-1185">Reference proteome</keyword>
<protein>
    <submittedName>
        <fullName evidence="1">Uncharacterized protein</fullName>
    </submittedName>
</protein>
<proteinExistence type="predicted"/>
<name>M3J8J4_CANMX</name>
<dbReference type="AlphaFoldDB" id="M3J8J4"/>
<dbReference type="HOGENOM" id="CLU_1366072_0_0_1"/>
<dbReference type="EMBL" id="AOGT01001118">
    <property type="protein sequence ID" value="EMG48428.1"/>
    <property type="molecule type" value="Genomic_DNA"/>
</dbReference>
<comment type="caution">
    <text evidence="1">The sequence shown here is derived from an EMBL/GenBank/DDBJ whole genome shotgun (WGS) entry which is preliminary data.</text>
</comment>